<reference evidence="6 7" key="1">
    <citation type="submission" date="2017-11" db="EMBL/GenBank/DDBJ databases">
        <title>Genome sequence of Lysinibacillus sphaericus, a lignin-degrading bacteria isolated from municipal solid waste soil.</title>
        <authorList>
            <person name="Persinoti G.F."/>
            <person name="Paixao D.A."/>
            <person name="Bugg T.D."/>
            <person name="Squina F.M."/>
        </authorList>
    </citation>
    <scope>NUCLEOTIDE SEQUENCE [LARGE SCALE GENOMIC DNA]</scope>
    <source>
        <strain evidence="6 7">A1</strain>
    </source>
</reference>
<comment type="similarity">
    <text evidence="2 5">Belongs to the trans-sulfuration enzymes family.</text>
</comment>
<evidence type="ECO:0000256" key="5">
    <source>
        <dbReference type="RuleBase" id="RU362118"/>
    </source>
</evidence>
<keyword evidence="7" id="KW-1185">Reference proteome</keyword>
<dbReference type="GO" id="GO:0016846">
    <property type="term" value="F:carbon-sulfur lyase activity"/>
    <property type="evidence" value="ECO:0007669"/>
    <property type="project" value="TreeGrafter"/>
</dbReference>
<dbReference type="PANTHER" id="PTHR11808:SF90">
    <property type="entry name" value="CYSTATHIONINE GAMMA-SYNTHASE"/>
    <property type="match status" value="1"/>
</dbReference>
<dbReference type="InterPro" id="IPR054542">
    <property type="entry name" value="Cys_met_metab_PP"/>
</dbReference>
<keyword evidence="3 4" id="KW-0663">Pyridoxal phosphate</keyword>
<proteinExistence type="inferred from homology"/>
<feature type="modified residue" description="N6-(pyridoxal phosphate)lysine" evidence="4">
    <location>
        <position position="213"/>
    </location>
</feature>
<dbReference type="CDD" id="cd00614">
    <property type="entry name" value="CGS_like"/>
    <property type="match status" value="1"/>
</dbReference>
<dbReference type="EMBL" id="PGLV01000001">
    <property type="protein sequence ID" value="POZ55999.1"/>
    <property type="molecule type" value="Genomic_DNA"/>
</dbReference>
<dbReference type="GO" id="GO:0030170">
    <property type="term" value="F:pyridoxal phosphate binding"/>
    <property type="evidence" value="ECO:0007669"/>
    <property type="project" value="InterPro"/>
</dbReference>
<dbReference type="GO" id="GO:0019346">
    <property type="term" value="P:transsulfuration"/>
    <property type="evidence" value="ECO:0007669"/>
    <property type="project" value="InterPro"/>
</dbReference>
<keyword evidence="6" id="KW-0808">Transferase</keyword>
<dbReference type="Pfam" id="PF01053">
    <property type="entry name" value="Cys_Met_Meta_PP"/>
    <property type="match status" value="1"/>
</dbReference>
<dbReference type="SUPFAM" id="SSF53383">
    <property type="entry name" value="PLP-dependent transferases"/>
    <property type="match status" value="1"/>
</dbReference>
<dbReference type="FunFam" id="3.90.1150.10:FF:000070">
    <property type="entry name" value="Putative cystathionine gamma-synthase"/>
    <property type="match status" value="1"/>
</dbReference>
<dbReference type="InterPro" id="IPR015424">
    <property type="entry name" value="PyrdxlP-dep_Trfase"/>
</dbReference>
<dbReference type="InterPro" id="IPR015422">
    <property type="entry name" value="PyrdxlP-dep_Trfase_small"/>
</dbReference>
<keyword evidence="6" id="KW-0456">Lyase</keyword>
<dbReference type="PANTHER" id="PTHR11808">
    <property type="entry name" value="TRANS-SULFURATION ENZYME FAMILY MEMBER"/>
    <property type="match status" value="1"/>
</dbReference>
<dbReference type="InterPro" id="IPR000277">
    <property type="entry name" value="Cys/Met-Metab_PyrdxlP-dep_enz"/>
</dbReference>
<dbReference type="GO" id="GO:0016740">
    <property type="term" value="F:transferase activity"/>
    <property type="evidence" value="ECO:0007669"/>
    <property type="project" value="UniProtKB-KW"/>
</dbReference>
<organism evidence="6 7">
    <name type="scientific">Lysinibacillus sphaericus</name>
    <name type="common">Bacillus sphaericus</name>
    <dbReference type="NCBI Taxonomy" id="1421"/>
    <lineage>
        <taxon>Bacteria</taxon>
        <taxon>Bacillati</taxon>
        <taxon>Bacillota</taxon>
        <taxon>Bacilli</taxon>
        <taxon>Bacillales</taxon>
        <taxon>Bacillaceae</taxon>
        <taxon>Lysinibacillus</taxon>
    </lineage>
</organism>
<dbReference type="Gene3D" id="3.40.640.10">
    <property type="entry name" value="Type I PLP-dependent aspartate aminotransferase-like (Major domain)"/>
    <property type="match status" value="1"/>
</dbReference>
<protein>
    <submittedName>
        <fullName evidence="6">Cystathionine gamma-synthase/O-acetylhomoserine (Thiol)-lyase</fullName>
        <ecNumber evidence="6">2.5.1.-</ecNumber>
    </submittedName>
</protein>
<evidence type="ECO:0000313" key="6">
    <source>
        <dbReference type="EMBL" id="POZ55999.1"/>
    </source>
</evidence>
<dbReference type="EC" id="2.5.1.-" evidence="6"/>
<sequence>MDSFYINDEEKSDDMTNNRRIETKLVQLGNLSDPRTGAVSPPIHLSTAYKHTGIGESTGFDYARTKNPTRAILEAGIADLEGGDAGFACSSGMAAIQLVMSLFKPGDELIVPDDLYGGTYRLFNFFKETYNIKPIYSKFESLEQVEALINDNTRALFIETPTNPLMQEFDLKVYAELAHQHGALLIVDNTFYTPYFQRPIELGADIVLHSATKYIGGHNDVLAGLVVSKGAELSERLGFIHNGSGMVLGAMDSWLLIRGLKTLHLRLKQHDANAKAIAAYLEEEELVTDVLYTGKGGMLSFRLQKPEWIDPFLRNLKLIIFAESLGGVESFITYPATQTHADMPYEERVARGVCDRLLRFSVGIEEAEDLIADLKQVFDTLRKEV</sequence>
<dbReference type="GO" id="GO:0005737">
    <property type="term" value="C:cytoplasm"/>
    <property type="evidence" value="ECO:0007669"/>
    <property type="project" value="TreeGrafter"/>
</dbReference>
<evidence type="ECO:0000313" key="7">
    <source>
        <dbReference type="Proteomes" id="UP000237319"/>
    </source>
</evidence>
<comment type="caution">
    <text evidence="6">The sequence shown here is derived from an EMBL/GenBank/DDBJ whole genome shotgun (WGS) entry which is preliminary data.</text>
</comment>
<dbReference type="PROSITE" id="PS00868">
    <property type="entry name" value="CYS_MET_METAB_PP"/>
    <property type="match status" value="1"/>
</dbReference>
<accession>A0A2S5CYU9</accession>
<dbReference type="FunFam" id="3.40.640.10:FF:000009">
    <property type="entry name" value="Cystathionine gamma-synthase homolog"/>
    <property type="match status" value="1"/>
</dbReference>
<evidence type="ECO:0000256" key="4">
    <source>
        <dbReference type="PIRSR" id="PIRSR001434-2"/>
    </source>
</evidence>
<dbReference type="PIRSF" id="PIRSF001434">
    <property type="entry name" value="CGS"/>
    <property type="match status" value="1"/>
</dbReference>
<evidence type="ECO:0000256" key="3">
    <source>
        <dbReference type="ARBA" id="ARBA00022898"/>
    </source>
</evidence>
<name>A0A2S5CYU9_LYSSH</name>
<gene>
    <name evidence="6" type="primary">metI</name>
    <name evidence="6" type="ORF">LYSIN_00782</name>
</gene>
<evidence type="ECO:0000256" key="2">
    <source>
        <dbReference type="ARBA" id="ARBA00009077"/>
    </source>
</evidence>
<dbReference type="NCBIfam" id="NF006095">
    <property type="entry name" value="PRK08247.1"/>
    <property type="match status" value="1"/>
</dbReference>
<dbReference type="InterPro" id="IPR015421">
    <property type="entry name" value="PyrdxlP-dep_Trfase_major"/>
</dbReference>
<dbReference type="Proteomes" id="UP000237319">
    <property type="component" value="Unassembled WGS sequence"/>
</dbReference>
<comment type="cofactor">
    <cofactor evidence="1 5">
        <name>pyridoxal 5'-phosphate</name>
        <dbReference type="ChEBI" id="CHEBI:597326"/>
    </cofactor>
</comment>
<evidence type="ECO:0000256" key="1">
    <source>
        <dbReference type="ARBA" id="ARBA00001933"/>
    </source>
</evidence>
<dbReference type="Gene3D" id="3.90.1150.10">
    <property type="entry name" value="Aspartate Aminotransferase, domain 1"/>
    <property type="match status" value="1"/>
</dbReference>
<dbReference type="AlphaFoldDB" id="A0A2S5CYU9"/>